<comment type="subcellular location">
    <subcellularLocation>
        <location evidence="1">Cell membrane</location>
        <topology evidence="1">Multi-pass membrane protein</topology>
    </subcellularLocation>
</comment>
<keyword evidence="4" id="KW-1185">Reference proteome</keyword>
<feature type="transmembrane region" description="Helical" evidence="2">
    <location>
        <begin position="52"/>
        <end position="75"/>
    </location>
</feature>
<dbReference type="PANTHER" id="PTHR23526:SF2">
    <property type="entry name" value="MAJOR FACILITATOR SUPERFAMILY (MFS) PROFILE DOMAIN-CONTAINING PROTEIN"/>
    <property type="match status" value="1"/>
</dbReference>
<keyword evidence="2" id="KW-0812">Transmembrane</keyword>
<dbReference type="InterPro" id="IPR052528">
    <property type="entry name" value="Sugar_transport-like"/>
</dbReference>
<reference evidence="3" key="1">
    <citation type="submission" date="2022-12" db="EMBL/GenBank/DDBJ databases">
        <authorList>
            <person name="Bing R.G."/>
            <person name="Willard D.J."/>
            <person name="Manesh M.J.H."/>
            <person name="Laemthong T."/>
            <person name="Crosby J.R."/>
            <person name="Kelly R.M."/>
        </authorList>
    </citation>
    <scope>NUCLEOTIDE SEQUENCE</scope>
    <source>
        <strain evidence="3">DSM 8991</strain>
    </source>
</reference>
<dbReference type="EMBL" id="CP113864">
    <property type="protein sequence ID" value="WAM32577.1"/>
    <property type="molecule type" value="Genomic_DNA"/>
</dbReference>
<keyword evidence="2" id="KW-1133">Transmembrane helix</keyword>
<evidence type="ECO:0000313" key="4">
    <source>
        <dbReference type="Proteomes" id="UP001164745"/>
    </source>
</evidence>
<evidence type="ECO:0000313" key="3">
    <source>
        <dbReference type="EMBL" id="WAM32577.1"/>
    </source>
</evidence>
<feature type="transmembrane region" description="Helical" evidence="2">
    <location>
        <begin position="156"/>
        <end position="174"/>
    </location>
</feature>
<feature type="transmembrane region" description="Helical" evidence="2">
    <location>
        <begin position="403"/>
        <end position="423"/>
    </location>
</feature>
<feature type="transmembrane region" description="Helical" evidence="2">
    <location>
        <begin position="230"/>
        <end position="252"/>
    </location>
</feature>
<dbReference type="SUPFAM" id="SSF103473">
    <property type="entry name" value="MFS general substrate transporter"/>
    <property type="match status" value="1"/>
</dbReference>
<dbReference type="Proteomes" id="UP001164745">
    <property type="component" value="Chromosome"/>
</dbReference>
<organism evidence="3 4">
    <name type="scientific">Caldicellulosiruptor naganoensis</name>
    <dbReference type="NCBI Taxonomy" id="29324"/>
    <lineage>
        <taxon>Bacteria</taxon>
        <taxon>Bacillati</taxon>
        <taxon>Bacillota</taxon>
        <taxon>Bacillota incertae sedis</taxon>
        <taxon>Caldicellulosiruptorales</taxon>
        <taxon>Caldicellulosiruptoraceae</taxon>
        <taxon>Caldicellulosiruptor</taxon>
    </lineage>
</organism>
<evidence type="ECO:0000256" key="1">
    <source>
        <dbReference type="ARBA" id="ARBA00004651"/>
    </source>
</evidence>
<sequence>MFGLTSDLTSDKSLQRSLNFVILGITFGIVFFNVTMGSPVAGFAKVIGFGDLMYGIMLALPVLGGVAQVFASYILEKSKKRKSIFLISGFLHRLPWALIAILPLFLGKGSYTLLFLLVGLMTISSISNSFTNVSFWSWMNDLIPEHIRGRFFSRRATISTIIGMLSGLGIGKFLDSHNTLAGFSIVFVFAAIMGMLDISCFFFVKDLPMKNEETQLDLKKMFLSTLNNNYFRKFMVFFVIWNFGLNIAGPYFNMYMIKDLKMSYFDIILLTQIVSNVVTILTLPYVGRIVDKIGNRPMLLLSTGLISFLPIIWCFTNVNNYKFLVTIISIFAGLLWPITDMGNNNLILKLSGQSQTSMYVAVINLFNAIFGSAIPIILGGYLIENIAPFAVVFLKNHLGINIVSYHIAFFLSGLIRFFAVIYLKKNVKEPGAKSLKNVIINKIKRS</sequence>
<proteinExistence type="predicted"/>
<keyword evidence="2" id="KW-0472">Membrane</keyword>
<dbReference type="PANTHER" id="PTHR23526">
    <property type="entry name" value="INTEGRAL MEMBRANE TRANSPORT PROTEIN-RELATED"/>
    <property type="match status" value="1"/>
</dbReference>
<gene>
    <name evidence="3" type="ORF">OTJ99_001152</name>
</gene>
<feature type="transmembrane region" description="Helical" evidence="2">
    <location>
        <begin position="321"/>
        <end position="338"/>
    </location>
</feature>
<dbReference type="Pfam" id="PF07690">
    <property type="entry name" value="MFS_1"/>
    <property type="match status" value="1"/>
</dbReference>
<dbReference type="RefSeq" id="WP_045164898.1">
    <property type="nucleotide sequence ID" value="NZ_CP113864.1"/>
</dbReference>
<feature type="transmembrane region" description="Helical" evidence="2">
    <location>
        <begin position="84"/>
        <end position="106"/>
    </location>
</feature>
<feature type="transmembrane region" description="Helical" evidence="2">
    <location>
        <begin position="264"/>
        <end position="286"/>
    </location>
</feature>
<protein>
    <submittedName>
        <fullName evidence="3">MFS transporter</fullName>
    </submittedName>
</protein>
<dbReference type="Gene3D" id="1.20.1250.20">
    <property type="entry name" value="MFS general substrate transporter like domains"/>
    <property type="match status" value="2"/>
</dbReference>
<feature type="transmembrane region" description="Helical" evidence="2">
    <location>
        <begin position="298"/>
        <end position="315"/>
    </location>
</feature>
<feature type="transmembrane region" description="Helical" evidence="2">
    <location>
        <begin position="359"/>
        <end position="383"/>
    </location>
</feature>
<feature type="transmembrane region" description="Helical" evidence="2">
    <location>
        <begin position="180"/>
        <end position="204"/>
    </location>
</feature>
<dbReference type="InterPro" id="IPR011701">
    <property type="entry name" value="MFS"/>
</dbReference>
<accession>A0ABY7BIB8</accession>
<name>A0ABY7BIB8_9FIRM</name>
<feature type="transmembrane region" description="Helical" evidence="2">
    <location>
        <begin position="112"/>
        <end position="135"/>
    </location>
</feature>
<feature type="transmembrane region" description="Helical" evidence="2">
    <location>
        <begin position="20"/>
        <end position="40"/>
    </location>
</feature>
<dbReference type="InterPro" id="IPR036259">
    <property type="entry name" value="MFS_trans_sf"/>
</dbReference>
<evidence type="ECO:0000256" key="2">
    <source>
        <dbReference type="SAM" id="Phobius"/>
    </source>
</evidence>